<feature type="region of interest" description="Disordered" evidence="1">
    <location>
        <begin position="125"/>
        <end position="155"/>
    </location>
</feature>
<gene>
    <name evidence="2" type="ORF">SK128_009283</name>
</gene>
<accession>A0AAN8ZVG2</accession>
<dbReference type="AlphaFoldDB" id="A0AAN8ZVG2"/>
<name>A0AAN8ZVG2_HALRR</name>
<evidence type="ECO:0000313" key="3">
    <source>
        <dbReference type="Proteomes" id="UP001381693"/>
    </source>
</evidence>
<sequence>MAQEVLAKCDEEKIEHNGFLFAIDKAIRADSELQFWRCKQKKIGAKQCSIVKLERCPNKYCSCLCIFEQDPLATELSLYLQDLLSGLKIHMLVVRTVEEMEDQLLYCTMIFGSFIREHSTGMTTETIKRRQPTRVTTPIQQPSYKPLSSTVDIRS</sequence>
<organism evidence="2 3">
    <name type="scientific">Halocaridina rubra</name>
    <name type="common">Hawaiian red shrimp</name>
    <dbReference type="NCBI Taxonomy" id="373956"/>
    <lineage>
        <taxon>Eukaryota</taxon>
        <taxon>Metazoa</taxon>
        <taxon>Ecdysozoa</taxon>
        <taxon>Arthropoda</taxon>
        <taxon>Crustacea</taxon>
        <taxon>Multicrustacea</taxon>
        <taxon>Malacostraca</taxon>
        <taxon>Eumalacostraca</taxon>
        <taxon>Eucarida</taxon>
        <taxon>Decapoda</taxon>
        <taxon>Pleocyemata</taxon>
        <taxon>Caridea</taxon>
        <taxon>Atyoidea</taxon>
        <taxon>Atyidae</taxon>
        <taxon>Halocaridina</taxon>
    </lineage>
</organism>
<keyword evidence="3" id="KW-1185">Reference proteome</keyword>
<proteinExistence type="predicted"/>
<dbReference type="EMBL" id="JAXCGZ010015561">
    <property type="protein sequence ID" value="KAK7070086.1"/>
    <property type="molecule type" value="Genomic_DNA"/>
</dbReference>
<dbReference type="Proteomes" id="UP001381693">
    <property type="component" value="Unassembled WGS sequence"/>
</dbReference>
<protein>
    <submittedName>
        <fullName evidence="2">Uncharacterized protein</fullName>
    </submittedName>
</protein>
<evidence type="ECO:0000313" key="2">
    <source>
        <dbReference type="EMBL" id="KAK7070086.1"/>
    </source>
</evidence>
<reference evidence="2 3" key="1">
    <citation type="submission" date="2023-11" db="EMBL/GenBank/DDBJ databases">
        <title>Halocaridina rubra genome assembly.</title>
        <authorList>
            <person name="Smith C."/>
        </authorList>
    </citation>
    <scope>NUCLEOTIDE SEQUENCE [LARGE SCALE GENOMIC DNA]</scope>
    <source>
        <strain evidence="2">EP-1</strain>
        <tissue evidence="2">Whole</tissue>
    </source>
</reference>
<evidence type="ECO:0000256" key="1">
    <source>
        <dbReference type="SAM" id="MobiDB-lite"/>
    </source>
</evidence>
<feature type="compositionally biased region" description="Polar residues" evidence="1">
    <location>
        <begin position="133"/>
        <end position="155"/>
    </location>
</feature>
<comment type="caution">
    <text evidence="2">The sequence shown here is derived from an EMBL/GenBank/DDBJ whole genome shotgun (WGS) entry which is preliminary data.</text>
</comment>